<dbReference type="PANTHER" id="PTHR43816:SF1">
    <property type="entry name" value="NICOTINAMIDE PHOSPHORIBOSYLTRANSFERASE"/>
    <property type="match status" value="1"/>
</dbReference>
<dbReference type="InterPro" id="IPR013785">
    <property type="entry name" value="Aldolase_TIM"/>
</dbReference>
<keyword evidence="2" id="KW-0662">Pyridine nucleotide biosynthesis</keyword>
<comment type="catalytic activity">
    <reaction evidence="8">
        <text>beta-nicotinamide D-ribonucleotide + diphosphate = 5-phospho-alpha-D-ribose 1-diphosphate + nicotinamide + H(+)</text>
        <dbReference type="Rhea" id="RHEA:16149"/>
        <dbReference type="ChEBI" id="CHEBI:14649"/>
        <dbReference type="ChEBI" id="CHEBI:15378"/>
        <dbReference type="ChEBI" id="CHEBI:17154"/>
        <dbReference type="ChEBI" id="CHEBI:33019"/>
        <dbReference type="ChEBI" id="CHEBI:58017"/>
        <dbReference type="EC" id="2.4.2.12"/>
    </reaction>
    <physiologicalReaction direction="right-to-left" evidence="8">
        <dbReference type="Rhea" id="RHEA:16151"/>
    </physiologicalReaction>
</comment>
<reference evidence="12" key="1">
    <citation type="submission" date="2020-07" db="EMBL/GenBank/DDBJ databases">
        <title>novel species isolated from the respiratory tract of Marmot.</title>
        <authorList>
            <person name="Zhang G."/>
        </authorList>
    </citation>
    <scope>NUCLEOTIDE SEQUENCE [LARGE SCALE GENOMIC DNA]</scope>
    <source>
        <strain evidence="12">686</strain>
    </source>
</reference>
<evidence type="ECO:0000256" key="8">
    <source>
        <dbReference type="ARBA" id="ARBA00047835"/>
    </source>
</evidence>
<evidence type="ECO:0000256" key="5">
    <source>
        <dbReference type="ARBA" id="ARBA00035007"/>
    </source>
</evidence>
<evidence type="ECO:0000259" key="9">
    <source>
        <dbReference type="Pfam" id="PF04095"/>
    </source>
</evidence>
<feature type="domain" description="Nicotinate/nicotinamide phosphoribosyltransferase" evidence="9">
    <location>
        <begin position="177"/>
        <end position="427"/>
    </location>
</feature>
<dbReference type="GO" id="GO:0009435">
    <property type="term" value="P:NAD+ biosynthetic process"/>
    <property type="evidence" value="ECO:0007669"/>
    <property type="project" value="InterPro"/>
</dbReference>
<gene>
    <name evidence="11" type="ORF">H1R19_00415</name>
</gene>
<feature type="domain" description="Nicotinamide phosphoribosyltransferase N-terminal" evidence="10">
    <location>
        <begin position="8"/>
        <end position="101"/>
    </location>
</feature>
<evidence type="ECO:0000256" key="3">
    <source>
        <dbReference type="ARBA" id="ARBA00022676"/>
    </source>
</evidence>
<evidence type="ECO:0000256" key="2">
    <source>
        <dbReference type="ARBA" id="ARBA00022642"/>
    </source>
</evidence>
<organism evidence="11 12">
    <name type="scientific">Gordonia jinghuaiqii</name>
    <dbReference type="NCBI Taxonomy" id="2758710"/>
    <lineage>
        <taxon>Bacteria</taxon>
        <taxon>Bacillati</taxon>
        <taxon>Actinomycetota</taxon>
        <taxon>Actinomycetes</taxon>
        <taxon>Mycobacteriales</taxon>
        <taxon>Gordoniaceae</taxon>
        <taxon>Gordonia</taxon>
    </lineage>
</organism>
<evidence type="ECO:0000256" key="6">
    <source>
        <dbReference type="ARBA" id="ARBA00035024"/>
    </source>
</evidence>
<dbReference type="Pfam" id="PF04095">
    <property type="entry name" value="NAPRTase"/>
    <property type="match status" value="1"/>
</dbReference>
<dbReference type="InterPro" id="IPR041529">
    <property type="entry name" value="DUF5598"/>
</dbReference>
<dbReference type="Pfam" id="PF18127">
    <property type="entry name" value="NAMPT_N"/>
    <property type="match status" value="1"/>
</dbReference>
<evidence type="ECO:0000313" key="11">
    <source>
        <dbReference type="EMBL" id="QMT01713.1"/>
    </source>
</evidence>
<dbReference type="GO" id="GO:0016874">
    <property type="term" value="F:ligase activity"/>
    <property type="evidence" value="ECO:0007669"/>
    <property type="project" value="UniProtKB-KW"/>
</dbReference>
<dbReference type="PIRSF" id="PIRSF005943">
    <property type="entry name" value="NMPRT"/>
    <property type="match status" value="1"/>
</dbReference>
<protein>
    <recommendedName>
        <fullName evidence="7">Nicotinamide phosphoribosyltransferase</fullName>
        <ecNumber evidence="6">2.4.2.12</ecNumber>
    </recommendedName>
</protein>
<keyword evidence="4 11" id="KW-0808">Transferase</keyword>
<dbReference type="Proteomes" id="UP000515663">
    <property type="component" value="Chromosome"/>
</dbReference>
<evidence type="ECO:0000313" key="12">
    <source>
        <dbReference type="Proteomes" id="UP000515663"/>
    </source>
</evidence>
<evidence type="ECO:0000259" key="10">
    <source>
        <dbReference type="Pfam" id="PF18127"/>
    </source>
</evidence>
<dbReference type="KEGG" id="gji:H1R19_00415"/>
<dbReference type="PANTHER" id="PTHR43816">
    <property type="entry name" value="NICOTINAMIDE PHOSPHORIBOSYLTRANSFERASE"/>
    <property type="match status" value="1"/>
</dbReference>
<dbReference type="RefSeq" id="WP_188330672.1">
    <property type="nucleotide sequence ID" value="NZ_CP059491.1"/>
</dbReference>
<evidence type="ECO:0000256" key="1">
    <source>
        <dbReference type="ARBA" id="ARBA00010897"/>
    </source>
</evidence>
<accession>A0A7D7RQG7</accession>
<dbReference type="InterPro" id="IPR041525">
    <property type="entry name" value="N/Namide_PRibTrfase"/>
</dbReference>
<dbReference type="AlphaFoldDB" id="A0A7D7RQG7"/>
<sequence>MGQSSTRNILLLTDVYKHWVMRMWPEGTEYVSSYYESRGGKFPVTMFVGLQAYLQEYLSKPITKDDVDLAEEVLTKVGGDFRRQAWDDLINDHGGYLPVEIEAVPEGTVVPTRNVLMQVINTDPKYAWISNFLETPLQRALWYPTSVGTLSWTAKQNLREVLERTSDTPELLRMYLHNYGPRAATSNESAVLGDLGHLVNFDQSEVMAGYLAADEYYGEANPPRGATAYLDHSVTTTRGAANEADTFRMMLADTDSGLAGLLTDTFDHENAVRNIIGKELREEILAYPGMVAVRVDSGNQVLTPVETTEALLEAFGATVNSKGFKVLPPNVRVVQGDGLDIEQHRQIYEELEKRGLSGENVLCGMGGGLLQDVSRDMQNFGYKASAICVNGEWRGAAKRPKGDLMKHSREGRFALQFTDGEYRTVLRDSIPAEENLLVPVYRNGELLNKTTFAEVIERSERPVPEHYYKQPDNVEAIA</sequence>
<dbReference type="InterPro" id="IPR016471">
    <property type="entry name" value="Nicotinamide_PRibTrfase"/>
</dbReference>
<keyword evidence="11" id="KW-0436">Ligase</keyword>
<comment type="pathway">
    <text evidence="5">Cofactor biosynthesis; NAD(+) biosynthesis; nicotinamide D-ribonucleotide from 5-phospho-alpha-D-ribose 1-diphosphate and nicotinamide: step 1/1.</text>
</comment>
<proteinExistence type="inferred from homology"/>
<dbReference type="NCBIfam" id="NF006629">
    <property type="entry name" value="PRK09198.1"/>
    <property type="match status" value="1"/>
</dbReference>
<name>A0A7D7RQG7_9ACTN</name>
<dbReference type="EMBL" id="CP059491">
    <property type="protein sequence ID" value="QMT01713.1"/>
    <property type="molecule type" value="Genomic_DNA"/>
</dbReference>
<dbReference type="EC" id="2.4.2.12" evidence="6"/>
<dbReference type="Gene3D" id="3.20.20.70">
    <property type="entry name" value="Aldolase class I"/>
    <property type="match status" value="1"/>
</dbReference>
<dbReference type="InterPro" id="IPR036068">
    <property type="entry name" value="Nicotinate_pribotase-like_C"/>
</dbReference>
<evidence type="ECO:0000256" key="4">
    <source>
        <dbReference type="ARBA" id="ARBA00022679"/>
    </source>
</evidence>
<comment type="similarity">
    <text evidence="1">Belongs to the NAPRTase family.</text>
</comment>
<evidence type="ECO:0000256" key="7">
    <source>
        <dbReference type="ARBA" id="ARBA00035036"/>
    </source>
</evidence>
<keyword evidence="12" id="KW-1185">Reference proteome</keyword>
<dbReference type="GO" id="GO:0047280">
    <property type="term" value="F:nicotinamide phosphoribosyltransferase activity"/>
    <property type="evidence" value="ECO:0007669"/>
    <property type="project" value="UniProtKB-EC"/>
</dbReference>
<keyword evidence="3 11" id="KW-0328">Glycosyltransferase</keyword>
<dbReference type="SUPFAM" id="SSF51690">
    <property type="entry name" value="Nicotinate/Quinolinate PRTase C-terminal domain-like"/>
    <property type="match status" value="1"/>
</dbReference>